<dbReference type="Proteomes" id="UP000288102">
    <property type="component" value="Unassembled WGS sequence"/>
</dbReference>
<dbReference type="AlphaFoldDB" id="A0A434A0G0"/>
<proteinExistence type="predicted"/>
<dbReference type="EMBL" id="QWDM01000028">
    <property type="protein sequence ID" value="RUT67817.1"/>
    <property type="molecule type" value="Genomic_DNA"/>
</dbReference>
<dbReference type="OrthoDB" id="1346973at2"/>
<dbReference type="RefSeq" id="WP_127340902.1">
    <property type="nucleotide sequence ID" value="NZ_QWDM01000028.1"/>
</dbReference>
<sequence>MIEIILKNLAYTFYPVGICAMNNRDLYVDSFEFKNLIDKVNSSFAVIHKERLDSQILNKLKENEILKDFENLTLESSDRCLSYKIDFIEENVLYQLCINISLLVPYYYAYTLKNIIELEPYRWTTLPERDLQAETGKFQSHLAIISNILGEMNFNKFPDRLVTEIIPNINYADVDMGNFTYFNAFFLDDVNL</sequence>
<name>A0A434A0G0_9FLAO</name>
<accession>A0A434A0G0</accession>
<evidence type="ECO:0000313" key="2">
    <source>
        <dbReference type="Proteomes" id="UP000288102"/>
    </source>
</evidence>
<organism evidence="1 2">
    <name type="scientific">Flavobacterium cupreum</name>
    <dbReference type="NCBI Taxonomy" id="2133766"/>
    <lineage>
        <taxon>Bacteria</taxon>
        <taxon>Pseudomonadati</taxon>
        <taxon>Bacteroidota</taxon>
        <taxon>Flavobacteriia</taxon>
        <taxon>Flavobacteriales</taxon>
        <taxon>Flavobacteriaceae</taxon>
        <taxon>Flavobacterium</taxon>
    </lineage>
</organism>
<evidence type="ECO:0000313" key="1">
    <source>
        <dbReference type="EMBL" id="RUT67817.1"/>
    </source>
</evidence>
<gene>
    <name evidence="1" type="ORF">D0817_24500</name>
</gene>
<comment type="caution">
    <text evidence="1">The sequence shown here is derived from an EMBL/GenBank/DDBJ whole genome shotgun (WGS) entry which is preliminary data.</text>
</comment>
<keyword evidence="2" id="KW-1185">Reference proteome</keyword>
<protein>
    <submittedName>
        <fullName evidence="1">Uncharacterized protein</fullName>
    </submittedName>
</protein>
<reference evidence="2" key="1">
    <citation type="journal article" date="2019" name="Syst. Appl. Microbiol.">
        <title>Flavobacterium circumlabens sp. nov. and Flavobacterium cupreum sp. nov., two psychrotrophic species isolated from Antarctic environmental samples.</title>
        <authorList>
            <person name="Kralova S."/>
            <person name="Busse H.-J."/>
            <person name="Svec P."/>
            <person name="Maslanova I."/>
            <person name="Stankova E."/>
            <person name="Bartak M."/>
            <person name="Sedlacek I."/>
        </authorList>
    </citation>
    <scope>NUCLEOTIDE SEQUENCE [LARGE SCALE GENOMIC DNA]</scope>
    <source>
        <strain evidence="2">CCM 8825</strain>
    </source>
</reference>